<dbReference type="Proteomes" id="UP001237194">
    <property type="component" value="Unassembled WGS sequence"/>
</dbReference>
<comment type="caution">
    <text evidence="1">The sequence shown here is derived from an EMBL/GenBank/DDBJ whole genome shotgun (WGS) entry which is preliminary data.</text>
</comment>
<dbReference type="EMBL" id="JARWAF010000021">
    <property type="protein sequence ID" value="MDJ1645244.1"/>
    <property type="molecule type" value="Genomic_DNA"/>
</dbReference>
<keyword evidence="2" id="KW-1185">Reference proteome</keyword>
<organism evidence="1 2">
    <name type="scientific">Streptomyces pakalii</name>
    <dbReference type="NCBI Taxonomy" id="3036494"/>
    <lineage>
        <taxon>Bacteria</taxon>
        <taxon>Bacillati</taxon>
        <taxon>Actinomycetota</taxon>
        <taxon>Actinomycetes</taxon>
        <taxon>Kitasatosporales</taxon>
        <taxon>Streptomycetaceae</taxon>
        <taxon>Streptomyces</taxon>
    </lineage>
</organism>
<evidence type="ECO:0000313" key="2">
    <source>
        <dbReference type="Proteomes" id="UP001237194"/>
    </source>
</evidence>
<dbReference type="RefSeq" id="WP_283901108.1">
    <property type="nucleotide sequence ID" value="NZ_JARWAF010000021.1"/>
</dbReference>
<proteinExistence type="predicted"/>
<reference evidence="1 2" key="1">
    <citation type="submission" date="2023-04" db="EMBL/GenBank/DDBJ databases">
        <title>A novel species of the genus Streptomyces: Streptomyces pakalii sp. nov. isolated from a Mexican soil jungle.</title>
        <authorList>
            <person name="Chavez-Hernandez M.A."/>
            <person name="Ortiz-Alvarez J."/>
            <person name="Villa-Tanaca L."/>
            <person name="Hernandez-Rodriguez C."/>
        </authorList>
    </citation>
    <scope>NUCLEOTIDE SEQUENCE [LARGE SCALE GENOMIC DNA]</scope>
    <source>
        <strain evidence="1 2">ENCB-J15</strain>
    </source>
</reference>
<name>A0ABT7DK48_9ACTN</name>
<protein>
    <submittedName>
        <fullName evidence="1">Uncharacterized protein</fullName>
    </submittedName>
</protein>
<accession>A0ABT7DK48</accession>
<sequence length="81" mass="8887">MRLPIDPQADLARRAWVACPACDDARHCAACADHRTCGEHWRYLIASNGPVLHLQCPGCTHTWSLDTRPGLPHRDGGTSCP</sequence>
<evidence type="ECO:0000313" key="1">
    <source>
        <dbReference type="EMBL" id="MDJ1645244.1"/>
    </source>
</evidence>
<gene>
    <name evidence="1" type="ORF">P5W92_33270</name>
</gene>